<dbReference type="Proteomes" id="UP001501436">
    <property type="component" value="Unassembled WGS sequence"/>
</dbReference>
<evidence type="ECO:0000313" key="3">
    <source>
        <dbReference type="Proteomes" id="UP001501436"/>
    </source>
</evidence>
<dbReference type="PANTHER" id="PTHR28037:SF1">
    <property type="entry name" value="ALCOHOL O-ACETYLTRANSFERASE 1-RELATED"/>
    <property type="match status" value="1"/>
</dbReference>
<proteinExistence type="predicted"/>
<comment type="caution">
    <text evidence="2">The sequence shown here is derived from an EMBL/GenBank/DDBJ whole genome shotgun (WGS) entry which is preliminary data.</text>
</comment>
<evidence type="ECO:0000313" key="2">
    <source>
        <dbReference type="EMBL" id="GAA4919425.1"/>
    </source>
</evidence>
<evidence type="ECO:0000259" key="1">
    <source>
        <dbReference type="Pfam" id="PF00668"/>
    </source>
</evidence>
<dbReference type="SUPFAM" id="SSF52777">
    <property type="entry name" value="CoA-dependent acyltransferases"/>
    <property type="match status" value="2"/>
</dbReference>
<dbReference type="PANTHER" id="PTHR28037">
    <property type="entry name" value="ALCOHOL O-ACETYLTRANSFERASE 1-RELATED"/>
    <property type="match status" value="1"/>
</dbReference>
<dbReference type="Gene3D" id="3.30.559.30">
    <property type="entry name" value="Nonribosomal peptide synthetase, condensation domain"/>
    <property type="match status" value="1"/>
</dbReference>
<reference evidence="3" key="1">
    <citation type="journal article" date="2019" name="Int. J. Syst. Evol. Microbiol.">
        <title>The Global Catalogue of Microorganisms (GCM) 10K type strain sequencing project: providing services to taxonomists for standard genome sequencing and annotation.</title>
        <authorList>
            <consortium name="The Broad Institute Genomics Platform"/>
            <consortium name="The Broad Institute Genome Sequencing Center for Infectious Disease"/>
            <person name="Wu L."/>
            <person name="Ma J."/>
        </authorList>
    </citation>
    <scope>NUCLEOTIDE SEQUENCE [LARGE SCALE GENOMIC DNA]</scope>
    <source>
        <strain evidence="3">JCM 18283</strain>
    </source>
</reference>
<keyword evidence="3" id="KW-1185">Reference proteome</keyword>
<organism evidence="2 3">
    <name type="scientific">Mucilaginibacter defluvii</name>
    <dbReference type="NCBI Taxonomy" id="1196019"/>
    <lineage>
        <taxon>Bacteria</taxon>
        <taxon>Pseudomonadati</taxon>
        <taxon>Bacteroidota</taxon>
        <taxon>Sphingobacteriia</taxon>
        <taxon>Sphingobacteriales</taxon>
        <taxon>Sphingobacteriaceae</taxon>
        <taxon>Mucilaginibacter</taxon>
    </lineage>
</organism>
<dbReference type="Pfam" id="PF00668">
    <property type="entry name" value="Condensation"/>
    <property type="match status" value="1"/>
</dbReference>
<feature type="domain" description="Condensation" evidence="1">
    <location>
        <begin position="55"/>
        <end position="169"/>
    </location>
</feature>
<dbReference type="EMBL" id="BAABJI010000002">
    <property type="protein sequence ID" value="GAA4919425.1"/>
    <property type="molecule type" value="Genomic_DNA"/>
</dbReference>
<dbReference type="Gene3D" id="3.30.559.10">
    <property type="entry name" value="Chloramphenicol acetyltransferase-like domain"/>
    <property type="match status" value="1"/>
</dbReference>
<dbReference type="InterPro" id="IPR052058">
    <property type="entry name" value="Alcohol_O-acetyltransferase"/>
</dbReference>
<dbReference type="InterPro" id="IPR001242">
    <property type="entry name" value="Condensation_dom"/>
</dbReference>
<name>A0ABP9FX22_9SPHI</name>
<accession>A0ABP9FX22</accession>
<gene>
    <name evidence="2" type="ORF">GCM10023313_23850</name>
</gene>
<dbReference type="InterPro" id="IPR023213">
    <property type="entry name" value="CAT-like_dom_sf"/>
</dbReference>
<sequence length="424" mass="47437">MLIYAVKFIKNTNMKNQQNRTLGAFEKTFWLLDQIDSKDFALAADIDGIEPVTAWQQAIRSAQLRHPNLSVRIVQDQFSRPALEHVDQLPIPIRVLNVDKDYRWEQEVEKELAVRFITAEGPLLRVVLIQKPASTVLILAAHHAVADGTSLSYLIRDILTAVSGNELPAMNPQPSNDESLGLPEDVITALSDKQYIWTDQNKAVAPKVLSIRVNKEITDKLIDKAREEKTTVHGALCATVLILSRKMRSEWSDKKIEMISPICARRPLGLDDNYGLNITTHAVYFEGEQNLSFWNVARLAKDGLSGTNTEEHVKNYINFFRGIAFNSADIQQMIDILKNAFNHEIMVTNLGKIRYSTEFGKLKLKAVYGPMVRSGKGKEQTIGVITSNGSLCFTNTSDNPIDGLLEKMVKMITVACETAADVVV</sequence>
<protein>
    <recommendedName>
        <fullName evidence="1">Condensation domain-containing protein</fullName>
    </recommendedName>
</protein>